<accession>A0A927JDA4</accession>
<reference evidence="3" key="1">
    <citation type="submission" date="2020-09" db="EMBL/GenBank/DDBJ databases">
        <title>Hoyosella lacisalsi sp. nov., a halotolerant actinobacterium isolated from soil of Lake Gudzhirganskoe.</title>
        <authorList>
            <person name="Yang Q."/>
            <person name="Guo P.Y."/>
            <person name="Liu S.W."/>
            <person name="Li F.N."/>
            <person name="Sun C.H."/>
        </authorList>
    </citation>
    <scope>NUCLEOTIDE SEQUENCE</scope>
    <source>
        <strain evidence="3">G463</strain>
    </source>
</reference>
<evidence type="ECO:0000256" key="1">
    <source>
        <dbReference type="SAM" id="MobiDB-lite"/>
    </source>
</evidence>
<name>A0A927JDA4_9ACTN</name>
<feature type="domain" description="AbiEi antitoxin N-terminal" evidence="2">
    <location>
        <begin position="7"/>
        <end position="46"/>
    </location>
</feature>
<gene>
    <name evidence="3" type="ORF">HT102_08570</name>
</gene>
<evidence type="ECO:0000259" key="2">
    <source>
        <dbReference type="Pfam" id="PF13338"/>
    </source>
</evidence>
<keyword evidence="4" id="KW-1185">Reference proteome</keyword>
<evidence type="ECO:0000313" key="4">
    <source>
        <dbReference type="Proteomes" id="UP000642993"/>
    </source>
</evidence>
<dbReference type="AlphaFoldDB" id="A0A927JDA4"/>
<organism evidence="3 4">
    <name type="scientific">Lolliginicoccus lacisalsi</name>
    <dbReference type="NCBI Taxonomy" id="2742202"/>
    <lineage>
        <taxon>Bacteria</taxon>
        <taxon>Bacillati</taxon>
        <taxon>Actinomycetota</taxon>
        <taxon>Actinomycetes</taxon>
        <taxon>Mycobacteriales</taxon>
        <taxon>Hoyosellaceae</taxon>
        <taxon>Lolliginicoccus</taxon>
    </lineage>
</organism>
<dbReference type="Proteomes" id="UP000642993">
    <property type="component" value="Unassembled WGS sequence"/>
</dbReference>
<protein>
    <submittedName>
        <fullName evidence="3">Type IV toxin-antitoxin system AbiEi family antitoxin domain-containing protein</fullName>
    </submittedName>
</protein>
<feature type="compositionally biased region" description="Pro residues" evidence="1">
    <location>
        <begin position="329"/>
        <end position="339"/>
    </location>
</feature>
<sequence length="347" mass="37648">MGSIPDDIRYLLRRHGGVIHATEARESGISRQRLARLVGSGRLVRPLPTMYADADPGQRLPPWEMFALCVAAFARNANEALHLSGWSAASMWGLPSHGRPPRYLEAIAPSRGSAGGWSSAVARVRRATLLEHHLDVARGARVVSMGMAAATVALEAPLPTALRGADAAARRGADLTEPSCLVAGWKGAARARWIAAHASPAVESPLESLGRFASIQAGLPGMVPNAWVGPGYPQFRVDGLWPHHWAAMEADGAVKYNHRPDAHSIVLRQSERDWILRNECGLDLLRFGHKHTKDLDDLGTRMAGLLARNPARSVPIQWWMHVPGTGPVEPAPEDWPSPAPRCVRLPR</sequence>
<dbReference type="InterPro" id="IPR025159">
    <property type="entry name" value="AbiEi_N"/>
</dbReference>
<comment type="caution">
    <text evidence="3">The sequence shown here is derived from an EMBL/GenBank/DDBJ whole genome shotgun (WGS) entry which is preliminary data.</text>
</comment>
<feature type="region of interest" description="Disordered" evidence="1">
    <location>
        <begin position="327"/>
        <end position="347"/>
    </location>
</feature>
<dbReference type="EMBL" id="JACYWE010000004">
    <property type="protein sequence ID" value="MBD8506537.1"/>
    <property type="molecule type" value="Genomic_DNA"/>
</dbReference>
<evidence type="ECO:0000313" key="3">
    <source>
        <dbReference type="EMBL" id="MBD8506537.1"/>
    </source>
</evidence>
<proteinExistence type="predicted"/>
<dbReference type="Pfam" id="PF13338">
    <property type="entry name" value="AbiEi_4"/>
    <property type="match status" value="1"/>
</dbReference>